<accession>A0A1F6XI15</accession>
<feature type="coiled-coil region" evidence="1">
    <location>
        <begin position="40"/>
        <end position="70"/>
    </location>
</feature>
<keyword evidence="1" id="KW-0175">Coiled coil</keyword>
<sequence>MEENKYMDKLNGSENIEKQKQKVFREIDHDLDKKLANLDGEKKVNEVKRLNDYLNELENKKEEIQKNEGIAERF</sequence>
<reference evidence="2 3" key="1">
    <citation type="journal article" date="2016" name="Nat. Commun.">
        <title>Thousands of microbial genomes shed light on interconnected biogeochemical processes in an aquifer system.</title>
        <authorList>
            <person name="Anantharaman K."/>
            <person name="Brown C.T."/>
            <person name="Hug L.A."/>
            <person name="Sharon I."/>
            <person name="Castelle C.J."/>
            <person name="Probst A.J."/>
            <person name="Thomas B.C."/>
            <person name="Singh A."/>
            <person name="Wilkins M.J."/>
            <person name="Karaoz U."/>
            <person name="Brodie E.L."/>
            <person name="Williams K.H."/>
            <person name="Hubbard S.S."/>
            <person name="Banfield J.F."/>
        </authorList>
    </citation>
    <scope>NUCLEOTIDE SEQUENCE [LARGE SCALE GENOMIC DNA]</scope>
</reference>
<gene>
    <name evidence="2" type="ORF">A3A03_02040</name>
</gene>
<evidence type="ECO:0000313" key="3">
    <source>
        <dbReference type="Proteomes" id="UP000176629"/>
    </source>
</evidence>
<dbReference type="Proteomes" id="UP000176629">
    <property type="component" value="Unassembled WGS sequence"/>
</dbReference>
<comment type="caution">
    <text evidence="2">The sequence shown here is derived from an EMBL/GenBank/DDBJ whole genome shotgun (WGS) entry which is preliminary data.</text>
</comment>
<evidence type="ECO:0000256" key="1">
    <source>
        <dbReference type="SAM" id="Coils"/>
    </source>
</evidence>
<dbReference type="AlphaFoldDB" id="A0A1F6XI15"/>
<proteinExistence type="predicted"/>
<protein>
    <submittedName>
        <fullName evidence="2">Uncharacterized protein</fullName>
    </submittedName>
</protein>
<organism evidence="2 3">
    <name type="scientific">Candidatus Nomurabacteria bacterium RIFCSPLOWO2_01_FULL_40_18</name>
    <dbReference type="NCBI Taxonomy" id="1801773"/>
    <lineage>
        <taxon>Bacteria</taxon>
        <taxon>Candidatus Nomuraibacteriota</taxon>
    </lineage>
</organism>
<dbReference type="STRING" id="1801773.A3A03_02040"/>
<evidence type="ECO:0000313" key="2">
    <source>
        <dbReference type="EMBL" id="OGI93864.1"/>
    </source>
</evidence>
<name>A0A1F6XI15_9BACT</name>
<dbReference type="EMBL" id="MFUX01000037">
    <property type="protein sequence ID" value="OGI93864.1"/>
    <property type="molecule type" value="Genomic_DNA"/>
</dbReference>